<comment type="caution">
    <text evidence="2">The sequence shown here is derived from an EMBL/GenBank/DDBJ whole genome shotgun (WGS) entry which is preliminary data.</text>
</comment>
<gene>
    <name evidence="2" type="ORF">FA13DRAFT_1784966</name>
</gene>
<proteinExistence type="predicted"/>
<protein>
    <submittedName>
        <fullName evidence="2">Uncharacterized protein</fullName>
    </submittedName>
</protein>
<evidence type="ECO:0000313" key="3">
    <source>
        <dbReference type="Proteomes" id="UP000298030"/>
    </source>
</evidence>
<accession>A0A4Y7TWV3</accession>
<evidence type="ECO:0000256" key="1">
    <source>
        <dbReference type="SAM" id="MobiDB-lite"/>
    </source>
</evidence>
<sequence>MLSYSPGVYSGHGTLQVSMHPPTSHFGHPGAGYHQSGVYYHPSSPSPSQWNPQSDTSMGYHYGQPNVSHNHAPAPQMHPNPPQNIRFSNIFAPHQPPNQPGPLSTPAASSRGSKRSAGGSGGNPPPKRRCVNSVSDKENVPPRQESQATPSPVPGIGPATEEIQPEFDPKSTYGSVLNKNQPKHNSSAATDVWWFIYALRKYTLGTTPEPISDATEAYLMKRPSDKLYEGLCCRLCKP</sequence>
<evidence type="ECO:0000313" key="2">
    <source>
        <dbReference type="EMBL" id="TEB38656.1"/>
    </source>
</evidence>
<name>A0A4Y7TWV3_COPMI</name>
<feature type="region of interest" description="Disordered" evidence="1">
    <location>
        <begin position="37"/>
        <end position="184"/>
    </location>
</feature>
<dbReference type="AlphaFoldDB" id="A0A4Y7TWV3"/>
<organism evidence="2 3">
    <name type="scientific">Coprinellus micaceus</name>
    <name type="common">Glistening ink-cap mushroom</name>
    <name type="synonym">Coprinus micaceus</name>
    <dbReference type="NCBI Taxonomy" id="71717"/>
    <lineage>
        <taxon>Eukaryota</taxon>
        <taxon>Fungi</taxon>
        <taxon>Dikarya</taxon>
        <taxon>Basidiomycota</taxon>
        <taxon>Agaricomycotina</taxon>
        <taxon>Agaricomycetes</taxon>
        <taxon>Agaricomycetidae</taxon>
        <taxon>Agaricales</taxon>
        <taxon>Agaricineae</taxon>
        <taxon>Psathyrellaceae</taxon>
        <taxon>Coprinellus</taxon>
    </lineage>
</organism>
<keyword evidence="3" id="KW-1185">Reference proteome</keyword>
<feature type="compositionally biased region" description="Polar residues" evidence="1">
    <location>
        <begin position="172"/>
        <end position="184"/>
    </location>
</feature>
<dbReference type="Proteomes" id="UP000298030">
    <property type="component" value="Unassembled WGS sequence"/>
</dbReference>
<dbReference type="EMBL" id="QPFP01000002">
    <property type="protein sequence ID" value="TEB38656.1"/>
    <property type="molecule type" value="Genomic_DNA"/>
</dbReference>
<reference evidence="2 3" key="1">
    <citation type="journal article" date="2019" name="Nat. Ecol. Evol.">
        <title>Megaphylogeny resolves global patterns of mushroom evolution.</title>
        <authorList>
            <person name="Varga T."/>
            <person name="Krizsan K."/>
            <person name="Foldi C."/>
            <person name="Dima B."/>
            <person name="Sanchez-Garcia M."/>
            <person name="Sanchez-Ramirez S."/>
            <person name="Szollosi G.J."/>
            <person name="Szarkandi J.G."/>
            <person name="Papp V."/>
            <person name="Albert L."/>
            <person name="Andreopoulos W."/>
            <person name="Angelini C."/>
            <person name="Antonin V."/>
            <person name="Barry K.W."/>
            <person name="Bougher N.L."/>
            <person name="Buchanan P."/>
            <person name="Buyck B."/>
            <person name="Bense V."/>
            <person name="Catcheside P."/>
            <person name="Chovatia M."/>
            <person name="Cooper J."/>
            <person name="Damon W."/>
            <person name="Desjardin D."/>
            <person name="Finy P."/>
            <person name="Geml J."/>
            <person name="Haridas S."/>
            <person name="Hughes K."/>
            <person name="Justo A."/>
            <person name="Karasinski D."/>
            <person name="Kautmanova I."/>
            <person name="Kiss B."/>
            <person name="Kocsube S."/>
            <person name="Kotiranta H."/>
            <person name="LaButti K.M."/>
            <person name="Lechner B.E."/>
            <person name="Liimatainen K."/>
            <person name="Lipzen A."/>
            <person name="Lukacs Z."/>
            <person name="Mihaltcheva S."/>
            <person name="Morgado L.N."/>
            <person name="Niskanen T."/>
            <person name="Noordeloos M.E."/>
            <person name="Ohm R.A."/>
            <person name="Ortiz-Santana B."/>
            <person name="Ovrebo C."/>
            <person name="Racz N."/>
            <person name="Riley R."/>
            <person name="Savchenko A."/>
            <person name="Shiryaev A."/>
            <person name="Soop K."/>
            <person name="Spirin V."/>
            <person name="Szebenyi C."/>
            <person name="Tomsovsky M."/>
            <person name="Tulloss R.E."/>
            <person name="Uehling J."/>
            <person name="Grigoriev I.V."/>
            <person name="Vagvolgyi C."/>
            <person name="Papp T."/>
            <person name="Martin F.M."/>
            <person name="Miettinen O."/>
            <person name="Hibbett D.S."/>
            <person name="Nagy L.G."/>
        </authorList>
    </citation>
    <scope>NUCLEOTIDE SEQUENCE [LARGE SCALE GENOMIC DNA]</scope>
    <source>
        <strain evidence="2 3">FP101781</strain>
    </source>
</reference>
<feature type="compositionally biased region" description="Low complexity" evidence="1">
    <location>
        <begin position="107"/>
        <end position="117"/>
    </location>
</feature>